<keyword evidence="13" id="KW-0732">Signal</keyword>
<keyword evidence="10 11" id="KW-0998">Cell outer membrane</keyword>
<evidence type="ECO:0000256" key="11">
    <source>
        <dbReference type="PROSITE-ProRule" id="PRU01360"/>
    </source>
</evidence>
<keyword evidence="8 12" id="KW-0798">TonB box</keyword>
<reference evidence="17" key="2">
    <citation type="submission" date="2017-09" db="EMBL/GenBank/DDBJ databases">
        <authorList>
            <person name="Perez-Cataluna A."/>
            <person name="Figueras M.J."/>
            <person name="Salas-Masso N."/>
        </authorList>
    </citation>
    <scope>NUCLEOTIDE SEQUENCE</scope>
    <source>
        <strain evidence="17">CECT 7727</strain>
    </source>
</reference>
<keyword evidence="3 11" id="KW-1134">Transmembrane beta strand</keyword>
<dbReference type="KEGG" id="amar:AMRN_0431"/>
<evidence type="ECO:0000259" key="14">
    <source>
        <dbReference type="Pfam" id="PF00593"/>
    </source>
</evidence>
<comment type="subcellular location">
    <subcellularLocation>
        <location evidence="1 11">Cell outer membrane</location>
        <topology evidence="1 11">Multi-pass membrane protein</topology>
    </subcellularLocation>
</comment>
<feature type="domain" description="TonB-dependent receptor-like beta-barrel" evidence="14">
    <location>
        <begin position="231"/>
        <end position="668"/>
    </location>
</feature>
<keyword evidence="16" id="KW-0675">Receptor</keyword>
<evidence type="ECO:0000256" key="3">
    <source>
        <dbReference type="ARBA" id="ARBA00022452"/>
    </source>
</evidence>
<evidence type="ECO:0000313" key="19">
    <source>
        <dbReference type="Proteomes" id="UP000264693"/>
    </source>
</evidence>
<evidence type="ECO:0000256" key="6">
    <source>
        <dbReference type="ARBA" id="ARBA00023004"/>
    </source>
</evidence>
<evidence type="ECO:0000256" key="10">
    <source>
        <dbReference type="ARBA" id="ARBA00023237"/>
    </source>
</evidence>
<reference evidence="18" key="1">
    <citation type="submission" date="2017-09" db="EMBL/GenBank/DDBJ databases">
        <title>Arcobacter canalis sp. nov., a new species isolated from a water canal contaminated with urban sewage.</title>
        <authorList>
            <person name="Perez-Cataluna A."/>
            <person name="Salas-Masso N."/>
            <person name="Figueras M.J."/>
        </authorList>
    </citation>
    <scope>NUCLEOTIDE SEQUENCE [LARGE SCALE GENOMIC DNA]</scope>
    <source>
        <strain evidence="18">CECT 7727</strain>
    </source>
</reference>
<keyword evidence="6" id="KW-0408">Iron</keyword>
<dbReference type="RefSeq" id="WP_099309828.1">
    <property type="nucleotide sequence ID" value="NZ_CP032101.1"/>
</dbReference>
<dbReference type="EMBL" id="NXAO01000001">
    <property type="protein sequence ID" value="PHO16749.1"/>
    <property type="molecule type" value="Genomic_DNA"/>
</dbReference>
<dbReference type="Proteomes" id="UP000264693">
    <property type="component" value="Chromosome"/>
</dbReference>
<dbReference type="InterPro" id="IPR012910">
    <property type="entry name" value="Plug_dom"/>
</dbReference>
<comment type="similarity">
    <text evidence="11 12">Belongs to the TonB-dependent receptor family.</text>
</comment>
<dbReference type="InterPro" id="IPR039426">
    <property type="entry name" value="TonB-dep_rcpt-like"/>
</dbReference>
<feature type="signal peptide" evidence="13">
    <location>
        <begin position="1"/>
        <end position="23"/>
    </location>
</feature>
<gene>
    <name evidence="16" type="ORF">AMRN_0431</name>
    <name evidence="17" type="ORF">CPH92_00305</name>
</gene>
<evidence type="ECO:0000256" key="9">
    <source>
        <dbReference type="ARBA" id="ARBA00023136"/>
    </source>
</evidence>
<evidence type="ECO:0000256" key="4">
    <source>
        <dbReference type="ARBA" id="ARBA00022496"/>
    </source>
</evidence>
<sequence length="703" mass="79054">MNKKHVLLSLSASLVILSNSLMADKKSVELSDITVTAQKTEQNIQKVPMSVNVLDEFFIEDAGIKNTREIASYIPNLTTMHGGSRDYFSRIAIRGISNTGVGEPAVALYIDDVSYADLFAFDSPLFEVERIEVLKGPQGTLYGKNTEAGVINIITKKPSNELSGRVNLEAGDYDSKQIMASLNLPLIQDKLFLKMSALKSKRDGYIKNLYTSTDIDNHDTLSLRANMLYKVTDDLEASLILGYQKLDDDGGFPMTSMEKGKYKNATGLSSLDEFESSFNYKGDSQAKTKTSALKFDYSAQEYDFVSITSYRDMDNQSTLDGDFSPSKNFIGFNSRELDSLSQEFRLSSTNSSSFNWIVGTYFNKENANDETGYKLDETYANMMGVPLYSEDKMKADLSSRDIAIFGQSTIRFFDDRLGLTTGLRYEKSKRSMDKRTHTFAGVNTATPMKNMEKTNSIVLPKLSLDYYINKNMMVYTTASKGYKAGGFSYAVDNKELAEFDPEISNALEVGIKSKFPNLGLTFNMAAFYTKVDDYQDRIQVNPTTIMQANVTEVDIKGLEFETSYSLTSNLTLSGNFGLVSAKYGDYEDLIANKNYKDNKVAMIPKYDFNVGLKYRNPNGIFANFEALHTGEKQFDRSNEKKVESYTVYNAKIGYEQDNWDLYFGVKNITNKEYFLDGFHDTTVGYMGAVGNPRTFNVAFNYRF</sequence>
<evidence type="ECO:0000256" key="7">
    <source>
        <dbReference type="ARBA" id="ARBA00023065"/>
    </source>
</evidence>
<evidence type="ECO:0000313" key="16">
    <source>
        <dbReference type="EMBL" id="AXX86199.1"/>
    </source>
</evidence>
<evidence type="ECO:0000256" key="8">
    <source>
        <dbReference type="ARBA" id="ARBA00023077"/>
    </source>
</evidence>
<reference evidence="16 19" key="3">
    <citation type="submission" date="2018-08" db="EMBL/GenBank/DDBJ databases">
        <title>Complete genome of the Arcobacter marinus type strain JCM 15502.</title>
        <authorList>
            <person name="Miller W.G."/>
            <person name="Yee E."/>
            <person name="Huynh S."/>
            <person name="Parker C.T."/>
        </authorList>
    </citation>
    <scope>NUCLEOTIDE SEQUENCE [LARGE SCALE GENOMIC DNA]</scope>
    <source>
        <strain evidence="16 19">JCM 15502</strain>
    </source>
</reference>
<keyword evidence="9 11" id="KW-0472">Membrane</keyword>
<dbReference type="AlphaFoldDB" id="A0A347THX1"/>
<evidence type="ECO:0000256" key="2">
    <source>
        <dbReference type="ARBA" id="ARBA00022448"/>
    </source>
</evidence>
<evidence type="ECO:0000256" key="13">
    <source>
        <dbReference type="SAM" id="SignalP"/>
    </source>
</evidence>
<name>A0A347THX1_9BACT</name>
<keyword evidence="5 11" id="KW-0812">Transmembrane</keyword>
<feature type="domain" description="TonB-dependent receptor plug" evidence="15">
    <location>
        <begin position="44"/>
        <end position="150"/>
    </location>
</feature>
<dbReference type="CDD" id="cd01347">
    <property type="entry name" value="ligand_gated_channel"/>
    <property type="match status" value="1"/>
</dbReference>
<dbReference type="PANTHER" id="PTHR32552">
    <property type="entry name" value="FERRICHROME IRON RECEPTOR-RELATED"/>
    <property type="match status" value="1"/>
</dbReference>
<keyword evidence="2 11" id="KW-0813">Transport</keyword>
<evidence type="ECO:0000313" key="17">
    <source>
        <dbReference type="EMBL" id="PHO16749.1"/>
    </source>
</evidence>
<dbReference type="SUPFAM" id="SSF56935">
    <property type="entry name" value="Porins"/>
    <property type="match status" value="1"/>
</dbReference>
<dbReference type="Proteomes" id="UP000224740">
    <property type="component" value="Unassembled WGS sequence"/>
</dbReference>
<evidence type="ECO:0000313" key="18">
    <source>
        <dbReference type="Proteomes" id="UP000224740"/>
    </source>
</evidence>
<evidence type="ECO:0000256" key="12">
    <source>
        <dbReference type="RuleBase" id="RU003357"/>
    </source>
</evidence>
<protein>
    <submittedName>
        <fullName evidence="16">TonB-dependent siderophore receptor</fullName>
    </submittedName>
</protein>
<dbReference type="PROSITE" id="PS52016">
    <property type="entry name" value="TONB_DEPENDENT_REC_3"/>
    <property type="match status" value="1"/>
</dbReference>
<dbReference type="Pfam" id="PF00593">
    <property type="entry name" value="TonB_dep_Rec_b-barrel"/>
    <property type="match status" value="1"/>
</dbReference>
<keyword evidence="18" id="KW-1185">Reference proteome</keyword>
<evidence type="ECO:0000256" key="5">
    <source>
        <dbReference type="ARBA" id="ARBA00022692"/>
    </source>
</evidence>
<dbReference type="Pfam" id="PF07715">
    <property type="entry name" value="Plug"/>
    <property type="match status" value="1"/>
</dbReference>
<dbReference type="EMBL" id="CP032101">
    <property type="protein sequence ID" value="AXX86199.1"/>
    <property type="molecule type" value="Genomic_DNA"/>
</dbReference>
<dbReference type="InterPro" id="IPR036942">
    <property type="entry name" value="Beta-barrel_TonB_sf"/>
</dbReference>
<accession>A0A347THX1</accession>
<dbReference type="InterPro" id="IPR000531">
    <property type="entry name" value="Beta-barrel_TonB"/>
</dbReference>
<keyword evidence="4" id="KW-0410">Iron transport</keyword>
<evidence type="ECO:0000256" key="1">
    <source>
        <dbReference type="ARBA" id="ARBA00004571"/>
    </source>
</evidence>
<dbReference type="Gene3D" id="2.40.170.20">
    <property type="entry name" value="TonB-dependent receptor, beta-barrel domain"/>
    <property type="match status" value="1"/>
</dbReference>
<dbReference type="GO" id="GO:0006826">
    <property type="term" value="P:iron ion transport"/>
    <property type="evidence" value="ECO:0007669"/>
    <property type="project" value="UniProtKB-KW"/>
</dbReference>
<evidence type="ECO:0000259" key="15">
    <source>
        <dbReference type="Pfam" id="PF07715"/>
    </source>
</evidence>
<organism evidence="16 19">
    <name type="scientific">Malaciobacter marinus</name>
    <dbReference type="NCBI Taxonomy" id="505249"/>
    <lineage>
        <taxon>Bacteria</taxon>
        <taxon>Pseudomonadati</taxon>
        <taxon>Campylobacterota</taxon>
        <taxon>Epsilonproteobacteria</taxon>
        <taxon>Campylobacterales</taxon>
        <taxon>Arcobacteraceae</taxon>
        <taxon>Malaciobacter</taxon>
    </lineage>
</organism>
<proteinExistence type="inferred from homology"/>
<keyword evidence="7" id="KW-0406">Ion transport</keyword>
<feature type="chain" id="PRO_5017716544" evidence="13">
    <location>
        <begin position="24"/>
        <end position="703"/>
    </location>
</feature>
<dbReference type="GO" id="GO:0009279">
    <property type="term" value="C:cell outer membrane"/>
    <property type="evidence" value="ECO:0007669"/>
    <property type="project" value="UniProtKB-SubCell"/>
</dbReference>
<dbReference type="PANTHER" id="PTHR32552:SF81">
    <property type="entry name" value="TONB-DEPENDENT OUTER MEMBRANE RECEPTOR"/>
    <property type="match status" value="1"/>
</dbReference>